<dbReference type="Proteomes" id="UP000054166">
    <property type="component" value="Unassembled WGS sequence"/>
</dbReference>
<dbReference type="Gene3D" id="3.20.20.80">
    <property type="entry name" value="Glycosidases"/>
    <property type="match status" value="1"/>
</dbReference>
<dbReference type="SUPFAM" id="SSF51445">
    <property type="entry name" value="(Trans)glycosidases"/>
    <property type="match status" value="1"/>
</dbReference>
<keyword evidence="3" id="KW-1185">Reference proteome</keyword>
<dbReference type="AlphaFoldDB" id="A0A0C3FJ18"/>
<accession>A0A0C3FJ18</accession>
<proteinExistence type="predicted"/>
<dbReference type="GO" id="GO:0016787">
    <property type="term" value="F:hydrolase activity"/>
    <property type="evidence" value="ECO:0007669"/>
    <property type="project" value="UniProtKB-KW"/>
</dbReference>
<evidence type="ECO:0000259" key="1">
    <source>
        <dbReference type="Pfam" id="PF16862"/>
    </source>
</evidence>
<feature type="domain" description="Beta-glucuronidase C-terminal" evidence="1">
    <location>
        <begin position="463"/>
        <end position="563"/>
    </location>
</feature>
<name>A0A0C3FJ18_PILCF</name>
<sequence length="581" mass="63201">MDASASNANNGPVSVSSFCHGRSFRLSACLRLPVLHSLISQMYRLVSPLLMYWSTLATIATNVQVTIPLTEPSGAAYLTPSLLSFSIEQDRWVDWAGIPKKNSFFYNTLDNLRQLTGEPPWIRIGADSEDHTNFNPQVQYAETIFPPYTANVPYPEASNITVGNNFYQIVEHLPEDSHVMWGVNFRENNITAAYLETQAIIKAFDSPTVKAAGISLDFLEIGNEADLYVKNGGRPNGWGVSQYVSEWTDFATNLSAIIGSSTNSRTKFIGGAFAYSSHNNPGLSPQTIFNAGILDSKAGSHIKVISQHHYSGSFCTGSGDLLQNLMTKSTIRSNLSSFSPDIDATFEQGLEYILGETNSYSCHGAPGVSNTAGAALWALDYTLYASQIGISRVHFHEGVGYKYNLIQPLTLNRSILDGSPLDSPLLPHVQPAYYAAIIAAEAIGSSGSTGAIELSINNSRIAGYAFYEDDILVRAVFINSQAFLASDTDRGCVHIDLNFDGSGFVPRTMSIKRLSIGHADDVSGLTWGTQSYETSDARPNGTEIVEKSLVSAGVVIKDTEVVLLNFDNHHKNSNQPCRLIT</sequence>
<dbReference type="PANTHER" id="PTHR36183">
    <property type="entry name" value="BETA-GLUCURONIDASE"/>
    <property type="match status" value="1"/>
</dbReference>
<gene>
    <name evidence="2" type="ORF">PILCRDRAFT_818776</name>
</gene>
<reference evidence="2 3" key="1">
    <citation type="submission" date="2014-04" db="EMBL/GenBank/DDBJ databases">
        <authorList>
            <consortium name="DOE Joint Genome Institute"/>
            <person name="Kuo A."/>
            <person name="Tarkka M."/>
            <person name="Buscot F."/>
            <person name="Kohler A."/>
            <person name="Nagy L.G."/>
            <person name="Floudas D."/>
            <person name="Copeland A."/>
            <person name="Barry K.W."/>
            <person name="Cichocki N."/>
            <person name="Veneault-Fourrey C."/>
            <person name="LaButti K."/>
            <person name="Lindquist E.A."/>
            <person name="Lipzen A."/>
            <person name="Lundell T."/>
            <person name="Morin E."/>
            <person name="Murat C."/>
            <person name="Sun H."/>
            <person name="Tunlid A."/>
            <person name="Henrissat B."/>
            <person name="Grigoriev I.V."/>
            <person name="Hibbett D.S."/>
            <person name="Martin F."/>
            <person name="Nordberg H.P."/>
            <person name="Cantor M.N."/>
            <person name="Hua S.X."/>
        </authorList>
    </citation>
    <scope>NUCLEOTIDE SEQUENCE [LARGE SCALE GENOMIC DNA]</scope>
    <source>
        <strain evidence="2 3">F 1598</strain>
    </source>
</reference>
<dbReference type="InParanoid" id="A0A0C3FJ18"/>
<dbReference type="InterPro" id="IPR052974">
    <property type="entry name" value="GH79_Enzymes"/>
</dbReference>
<dbReference type="OrthoDB" id="2796951at2759"/>
<protein>
    <submittedName>
        <fullName evidence="2">Glycoside hydrolase family 79 protein</fullName>
    </submittedName>
</protein>
<evidence type="ECO:0000313" key="3">
    <source>
        <dbReference type="Proteomes" id="UP000054166"/>
    </source>
</evidence>
<dbReference type="InterPro" id="IPR031728">
    <property type="entry name" value="GlcAase_C"/>
</dbReference>
<reference evidence="3" key="2">
    <citation type="submission" date="2015-01" db="EMBL/GenBank/DDBJ databases">
        <title>Evolutionary Origins and Diversification of the Mycorrhizal Mutualists.</title>
        <authorList>
            <consortium name="DOE Joint Genome Institute"/>
            <consortium name="Mycorrhizal Genomics Consortium"/>
            <person name="Kohler A."/>
            <person name="Kuo A."/>
            <person name="Nagy L.G."/>
            <person name="Floudas D."/>
            <person name="Copeland A."/>
            <person name="Barry K.W."/>
            <person name="Cichocki N."/>
            <person name="Veneault-Fourrey C."/>
            <person name="LaButti K."/>
            <person name="Lindquist E.A."/>
            <person name="Lipzen A."/>
            <person name="Lundell T."/>
            <person name="Morin E."/>
            <person name="Murat C."/>
            <person name="Riley R."/>
            <person name="Ohm R."/>
            <person name="Sun H."/>
            <person name="Tunlid A."/>
            <person name="Henrissat B."/>
            <person name="Grigoriev I.V."/>
            <person name="Hibbett D.S."/>
            <person name="Martin F."/>
        </authorList>
    </citation>
    <scope>NUCLEOTIDE SEQUENCE [LARGE SCALE GENOMIC DNA]</scope>
    <source>
        <strain evidence="3">F 1598</strain>
    </source>
</reference>
<keyword evidence="2" id="KW-0378">Hydrolase</keyword>
<evidence type="ECO:0000313" key="2">
    <source>
        <dbReference type="EMBL" id="KIM84410.1"/>
    </source>
</evidence>
<dbReference type="HOGENOM" id="CLU_022148_2_0_1"/>
<dbReference type="PANTHER" id="PTHR36183:SF2">
    <property type="entry name" value="BETA-GLUCURONIDASE C-TERMINAL DOMAIN-CONTAINING PROTEIN"/>
    <property type="match status" value="1"/>
</dbReference>
<dbReference type="EMBL" id="KN832988">
    <property type="protein sequence ID" value="KIM84410.1"/>
    <property type="molecule type" value="Genomic_DNA"/>
</dbReference>
<organism evidence="2 3">
    <name type="scientific">Piloderma croceum (strain F 1598)</name>
    <dbReference type="NCBI Taxonomy" id="765440"/>
    <lineage>
        <taxon>Eukaryota</taxon>
        <taxon>Fungi</taxon>
        <taxon>Dikarya</taxon>
        <taxon>Basidiomycota</taxon>
        <taxon>Agaricomycotina</taxon>
        <taxon>Agaricomycetes</taxon>
        <taxon>Agaricomycetidae</taxon>
        <taxon>Atheliales</taxon>
        <taxon>Atheliaceae</taxon>
        <taxon>Piloderma</taxon>
    </lineage>
</organism>
<dbReference type="InterPro" id="IPR017853">
    <property type="entry name" value="GH"/>
</dbReference>
<dbReference type="Pfam" id="PF16862">
    <property type="entry name" value="Glyco_hydro_79C"/>
    <property type="match status" value="1"/>
</dbReference>